<evidence type="ECO:0000313" key="2">
    <source>
        <dbReference type="Proteomes" id="UP001589810"/>
    </source>
</evidence>
<gene>
    <name evidence="1" type="ORF">ACFFH7_16630</name>
</gene>
<accession>A0ABV6MS36</accession>
<name>A0ABV6MS36_9PSEU</name>
<dbReference type="RefSeq" id="WP_273944304.1">
    <property type="nucleotide sequence ID" value="NZ_CP097263.1"/>
</dbReference>
<keyword evidence="2" id="KW-1185">Reference proteome</keyword>
<evidence type="ECO:0000313" key="1">
    <source>
        <dbReference type="EMBL" id="MFC0543128.1"/>
    </source>
</evidence>
<dbReference type="EMBL" id="JBHLUD010000004">
    <property type="protein sequence ID" value="MFC0543128.1"/>
    <property type="molecule type" value="Genomic_DNA"/>
</dbReference>
<comment type="caution">
    <text evidence="1">The sequence shown here is derived from an EMBL/GenBank/DDBJ whole genome shotgun (WGS) entry which is preliminary data.</text>
</comment>
<protein>
    <recommendedName>
        <fullName evidence="3">DUF1963 domain-containing protein</fullName>
    </recommendedName>
</protein>
<reference evidence="1 2" key="1">
    <citation type="submission" date="2024-09" db="EMBL/GenBank/DDBJ databases">
        <authorList>
            <person name="Sun Q."/>
            <person name="Mori K."/>
        </authorList>
    </citation>
    <scope>NUCLEOTIDE SEQUENCE [LARGE SCALE GENOMIC DNA]</scope>
    <source>
        <strain evidence="1 2">TBRC 1432</strain>
    </source>
</reference>
<proteinExistence type="predicted"/>
<evidence type="ECO:0008006" key="3">
    <source>
        <dbReference type="Google" id="ProtNLM"/>
    </source>
</evidence>
<dbReference type="Proteomes" id="UP001589810">
    <property type="component" value="Unassembled WGS sequence"/>
</dbReference>
<sequence length="219" mass="24239">MIEIGSETAGPDARNTVGGRPVLDTGLPWPACDCGQRMVLFFQLDVPADVEAFGDDHLLVFQCPKHNDANDPLSGEQLPPRFWDTPPEGQLRFWQVLLHRGSVVAAEPEPHLQPRPLTLSRVEEQGDSNWGFKLGGEPCWYQDAEHCVCQCGADMVVLCQVPSNFGFPKRPGRPDQPPEPDRPATFIDDEYVLFLGNRVYIAACPAHCDPGAAWPILQN</sequence>
<organism evidence="1 2">
    <name type="scientific">Kutzneria chonburiensis</name>
    <dbReference type="NCBI Taxonomy" id="1483604"/>
    <lineage>
        <taxon>Bacteria</taxon>
        <taxon>Bacillati</taxon>
        <taxon>Actinomycetota</taxon>
        <taxon>Actinomycetes</taxon>
        <taxon>Pseudonocardiales</taxon>
        <taxon>Pseudonocardiaceae</taxon>
        <taxon>Kutzneria</taxon>
    </lineage>
</organism>